<sequence>MLLPLGLVACDGEINEDTPPNDVPAHVDLFACGVQLTCPAYCIHLSIADCSSGGPETLGCAGELWLEGGSGALEVHDRPGPGNWMGDKLTLFLGDGKALVQNRTRSCLDAPCETIPWELGAHELCDVATPPATCQPDNCSELPVLENCAPLETDWSCGEVATAMSPMP</sequence>
<dbReference type="AlphaFoldDB" id="A0A4U1IY10"/>
<keyword evidence="2" id="KW-1185">Reference proteome</keyword>
<proteinExistence type="predicted"/>
<evidence type="ECO:0000313" key="1">
    <source>
        <dbReference type="EMBL" id="TKC99441.1"/>
    </source>
</evidence>
<accession>A0A4U1IY10</accession>
<protein>
    <submittedName>
        <fullName evidence="1">Uncharacterized protein</fullName>
    </submittedName>
</protein>
<dbReference type="OrthoDB" id="5516942at2"/>
<dbReference type="RefSeq" id="WP_136933924.1">
    <property type="nucleotide sequence ID" value="NZ_SSMQ01000056.1"/>
</dbReference>
<organism evidence="1 2">
    <name type="scientific">Polyangium fumosum</name>
    <dbReference type="NCBI Taxonomy" id="889272"/>
    <lineage>
        <taxon>Bacteria</taxon>
        <taxon>Pseudomonadati</taxon>
        <taxon>Myxococcota</taxon>
        <taxon>Polyangia</taxon>
        <taxon>Polyangiales</taxon>
        <taxon>Polyangiaceae</taxon>
        <taxon>Polyangium</taxon>
    </lineage>
</organism>
<reference evidence="1 2" key="1">
    <citation type="submission" date="2019-04" db="EMBL/GenBank/DDBJ databases">
        <authorList>
            <person name="Li Y."/>
            <person name="Wang J."/>
        </authorList>
    </citation>
    <scope>NUCLEOTIDE SEQUENCE [LARGE SCALE GENOMIC DNA]</scope>
    <source>
        <strain evidence="1 2">DSM 14668</strain>
    </source>
</reference>
<gene>
    <name evidence="1" type="ORF">E8A74_37570</name>
</gene>
<comment type="caution">
    <text evidence="1">The sequence shown here is derived from an EMBL/GenBank/DDBJ whole genome shotgun (WGS) entry which is preliminary data.</text>
</comment>
<name>A0A4U1IY10_9BACT</name>
<dbReference type="EMBL" id="SSMQ01000056">
    <property type="protein sequence ID" value="TKC99441.1"/>
    <property type="molecule type" value="Genomic_DNA"/>
</dbReference>
<dbReference type="Proteomes" id="UP000309215">
    <property type="component" value="Unassembled WGS sequence"/>
</dbReference>
<evidence type="ECO:0000313" key="2">
    <source>
        <dbReference type="Proteomes" id="UP000309215"/>
    </source>
</evidence>